<proteinExistence type="predicted"/>
<keyword evidence="3" id="KW-1185">Reference proteome</keyword>
<feature type="compositionally biased region" description="Basic and acidic residues" evidence="1">
    <location>
        <begin position="156"/>
        <end position="173"/>
    </location>
</feature>
<feature type="region of interest" description="Disordered" evidence="1">
    <location>
        <begin position="147"/>
        <end position="173"/>
    </location>
</feature>
<gene>
    <name evidence="2" type="ORF">ANN_11724</name>
</gene>
<accession>A0ABQ8T5V7</accession>
<organism evidence="2 3">
    <name type="scientific">Periplaneta americana</name>
    <name type="common">American cockroach</name>
    <name type="synonym">Blatta americana</name>
    <dbReference type="NCBI Taxonomy" id="6978"/>
    <lineage>
        <taxon>Eukaryota</taxon>
        <taxon>Metazoa</taxon>
        <taxon>Ecdysozoa</taxon>
        <taxon>Arthropoda</taxon>
        <taxon>Hexapoda</taxon>
        <taxon>Insecta</taxon>
        <taxon>Pterygota</taxon>
        <taxon>Neoptera</taxon>
        <taxon>Polyneoptera</taxon>
        <taxon>Dictyoptera</taxon>
        <taxon>Blattodea</taxon>
        <taxon>Blattoidea</taxon>
        <taxon>Blattidae</taxon>
        <taxon>Blattinae</taxon>
        <taxon>Periplaneta</taxon>
    </lineage>
</organism>
<sequence>MSEIEIGRGVRQGCPLSPTLFNIYLEDLVKNCFQSMRGVIVGGRIIKCIRFADMALLAEEEMMLKDMLLELNDSLGYKEVQFLKMDVFLIRETSPAAGYRRVGDQRHLLGTDRHLVPRDAYTRKNDTEIDQEEENKLVVSLAEKKLPTEGCTGRNGKREKSSGQKKISDDRRH</sequence>
<dbReference type="EMBL" id="JAJSOF020000015">
    <property type="protein sequence ID" value="KAJ4441864.1"/>
    <property type="molecule type" value="Genomic_DNA"/>
</dbReference>
<name>A0ABQ8T5V7_PERAM</name>
<comment type="caution">
    <text evidence="2">The sequence shown here is derived from an EMBL/GenBank/DDBJ whole genome shotgun (WGS) entry which is preliminary data.</text>
</comment>
<evidence type="ECO:0008006" key="4">
    <source>
        <dbReference type="Google" id="ProtNLM"/>
    </source>
</evidence>
<evidence type="ECO:0000313" key="2">
    <source>
        <dbReference type="EMBL" id="KAJ4441864.1"/>
    </source>
</evidence>
<reference evidence="2 3" key="1">
    <citation type="journal article" date="2022" name="Allergy">
        <title>Genome assembly and annotation of Periplaneta americana reveal a comprehensive cockroach allergen profile.</title>
        <authorList>
            <person name="Wang L."/>
            <person name="Xiong Q."/>
            <person name="Saelim N."/>
            <person name="Wang L."/>
            <person name="Nong W."/>
            <person name="Wan A.T."/>
            <person name="Shi M."/>
            <person name="Liu X."/>
            <person name="Cao Q."/>
            <person name="Hui J.H.L."/>
            <person name="Sookrung N."/>
            <person name="Leung T.F."/>
            <person name="Tungtrongchitr A."/>
            <person name="Tsui S.K.W."/>
        </authorList>
    </citation>
    <scope>NUCLEOTIDE SEQUENCE [LARGE SCALE GENOMIC DNA]</scope>
    <source>
        <strain evidence="2">PWHHKU_190912</strain>
    </source>
</reference>
<evidence type="ECO:0000313" key="3">
    <source>
        <dbReference type="Proteomes" id="UP001148838"/>
    </source>
</evidence>
<protein>
    <recommendedName>
        <fullName evidence="4">Reverse transcriptase domain-containing protein</fullName>
    </recommendedName>
</protein>
<evidence type="ECO:0000256" key="1">
    <source>
        <dbReference type="SAM" id="MobiDB-lite"/>
    </source>
</evidence>
<dbReference type="Proteomes" id="UP001148838">
    <property type="component" value="Unassembled WGS sequence"/>
</dbReference>